<dbReference type="AlphaFoldDB" id="A0A2V1D6X5"/>
<organism evidence="2 3">
    <name type="scientific">Periconia macrospinosa</name>
    <dbReference type="NCBI Taxonomy" id="97972"/>
    <lineage>
        <taxon>Eukaryota</taxon>
        <taxon>Fungi</taxon>
        <taxon>Dikarya</taxon>
        <taxon>Ascomycota</taxon>
        <taxon>Pezizomycotina</taxon>
        <taxon>Dothideomycetes</taxon>
        <taxon>Pleosporomycetidae</taxon>
        <taxon>Pleosporales</taxon>
        <taxon>Massarineae</taxon>
        <taxon>Periconiaceae</taxon>
        <taxon>Periconia</taxon>
    </lineage>
</organism>
<feature type="transmembrane region" description="Helical" evidence="1">
    <location>
        <begin position="153"/>
        <end position="179"/>
    </location>
</feature>
<name>A0A2V1D6X5_9PLEO</name>
<protein>
    <submittedName>
        <fullName evidence="2">Uncharacterized protein</fullName>
    </submittedName>
</protein>
<keyword evidence="1" id="KW-0472">Membrane</keyword>
<accession>A0A2V1D6X5</accession>
<dbReference type="EMBL" id="KZ805635">
    <property type="protein sequence ID" value="PVH92899.1"/>
    <property type="molecule type" value="Genomic_DNA"/>
</dbReference>
<dbReference type="OrthoDB" id="3639052at2759"/>
<evidence type="ECO:0000256" key="1">
    <source>
        <dbReference type="SAM" id="Phobius"/>
    </source>
</evidence>
<reference evidence="2 3" key="1">
    <citation type="journal article" date="2018" name="Sci. Rep.">
        <title>Comparative genomics provides insights into the lifestyle and reveals functional heterogeneity of dark septate endophytic fungi.</title>
        <authorList>
            <person name="Knapp D.G."/>
            <person name="Nemeth J.B."/>
            <person name="Barry K."/>
            <person name="Hainaut M."/>
            <person name="Henrissat B."/>
            <person name="Johnson J."/>
            <person name="Kuo A."/>
            <person name="Lim J.H.P."/>
            <person name="Lipzen A."/>
            <person name="Nolan M."/>
            <person name="Ohm R.A."/>
            <person name="Tamas L."/>
            <person name="Grigoriev I.V."/>
            <person name="Spatafora J.W."/>
            <person name="Nagy L.G."/>
            <person name="Kovacs G.M."/>
        </authorList>
    </citation>
    <scope>NUCLEOTIDE SEQUENCE [LARGE SCALE GENOMIC DNA]</scope>
    <source>
        <strain evidence="2 3">DSE2036</strain>
    </source>
</reference>
<feature type="transmembrane region" description="Helical" evidence="1">
    <location>
        <begin position="185"/>
        <end position="206"/>
    </location>
</feature>
<keyword evidence="1" id="KW-0812">Transmembrane</keyword>
<gene>
    <name evidence="2" type="ORF">DM02DRAFT_259836</name>
</gene>
<proteinExistence type="predicted"/>
<evidence type="ECO:0000313" key="2">
    <source>
        <dbReference type="EMBL" id="PVH92899.1"/>
    </source>
</evidence>
<dbReference type="STRING" id="97972.A0A2V1D6X5"/>
<sequence length="247" mass="28295">MFSVWFFLSIKGRICISRRPRTWSPDLTNEQFRNVLLKEYREIYSGLSSWSSRVEYWFKEIGFVYFDIWESYQHDFWTLVDKDFPLEVNSGRAEKSVMDHFRYLLRHPPNYGRPWSKSVDNMVALSRNPRGDCPNCGLIRLDSMIMIEIVENVSTLAIIVMTVILIFASLIIGIVYAVVVKDAGAAFTIASYAITAFAFFVAIYAAGQWLGMESPESFIDHVSADGAWLEGAVFRQSINRGQIQAPV</sequence>
<keyword evidence="1" id="KW-1133">Transmembrane helix</keyword>
<dbReference type="Proteomes" id="UP000244855">
    <property type="component" value="Unassembled WGS sequence"/>
</dbReference>
<keyword evidence="3" id="KW-1185">Reference proteome</keyword>
<evidence type="ECO:0000313" key="3">
    <source>
        <dbReference type="Proteomes" id="UP000244855"/>
    </source>
</evidence>